<keyword evidence="4 5" id="KW-0472">Membrane</keyword>
<dbReference type="InterPro" id="IPR005828">
    <property type="entry name" value="MFS_sugar_transport-like"/>
</dbReference>
<evidence type="ECO:0000256" key="2">
    <source>
        <dbReference type="ARBA" id="ARBA00022692"/>
    </source>
</evidence>
<dbReference type="PANTHER" id="PTHR24064">
    <property type="entry name" value="SOLUTE CARRIER FAMILY 22 MEMBER"/>
    <property type="match status" value="1"/>
</dbReference>
<reference evidence="8" key="1">
    <citation type="journal article" date="2015" name="Nat. Genet.">
        <title>The genome and transcriptome of the zoonotic hookworm Ancylostoma ceylanicum identify infection-specific gene families.</title>
        <authorList>
            <person name="Schwarz E.M."/>
            <person name="Hu Y."/>
            <person name="Antoshechkin I."/>
            <person name="Miller M.M."/>
            <person name="Sternberg P.W."/>
            <person name="Aroian R.V."/>
        </authorList>
    </citation>
    <scope>NUCLEOTIDE SEQUENCE</scope>
    <source>
        <strain evidence="8">HY135</strain>
    </source>
</reference>
<evidence type="ECO:0000256" key="3">
    <source>
        <dbReference type="ARBA" id="ARBA00022989"/>
    </source>
</evidence>
<dbReference type="AlphaFoldDB" id="A0A016VV07"/>
<proteinExistence type="predicted"/>
<dbReference type="InterPro" id="IPR036259">
    <property type="entry name" value="MFS_trans_sf"/>
</dbReference>
<dbReference type="PROSITE" id="PS00216">
    <property type="entry name" value="SUGAR_TRANSPORT_1"/>
    <property type="match status" value="1"/>
</dbReference>
<evidence type="ECO:0000313" key="7">
    <source>
        <dbReference type="EMBL" id="EYC31434.1"/>
    </source>
</evidence>
<evidence type="ECO:0000256" key="1">
    <source>
        <dbReference type="ARBA" id="ARBA00004141"/>
    </source>
</evidence>
<feature type="transmembrane region" description="Helical" evidence="5">
    <location>
        <begin position="269"/>
        <end position="286"/>
    </location>
</feature>
<gene>
    <name evidence="7" type="primary">Acey_s0004.g2152</name>
    <name evidence="7" type="ORF">Y032_0004g2152</name>
</gene>
<name>A0A016VV07_9BILA</name>
<feature type="transmembrane region" description="Helical" evidence="5">
    <location>
        <begin position="168"/>
        <end position="187"/>
    </location>
</feature>
<keyword evidence="8" id="KW-1185">Reference proteome</keyword>
<dbReference type="SUPFAM" id="SSF103473">
    <property type="entry name" value="MFS general substrate transporter"/>
    <property type="match status" value="1"/>
</dbReference>
<dbReference type="EMBL" id="JARK01001340">
    <property type="protein sequence ID" value="EYC31434.1"/>
    <property type="molecule type" value="Genomic_DNA"/>
</dbReference>
<dbReference type="GO" id="GO:0022857">
    <property type="term" value="F:transmembrane transporter activity"/>
    <property type="evidence" value="ECO:0007669"/>
    <property type="project" value="InterPro"/>
</dbReference>
<dbReference type="InterPro" id="IPR005829">
    <property type="entry name" value="Sugar_transporter_CS"/>
</dbReference>
<feature type="transmembrane region" description="Helical" evidence="5">
    <location>
        <begin position="193"/>
        <end position="213"/>
    </location>
</feature>
<evidence type="ECO:0000256" key="5">
    <source>
        <dbReference type="SAM" id="Phobius"/>
    </source>
</evidence>
<organism evidence="7 8">
    <name type="scientific">Ancylostoma ceylanicum</name>
    <dbReference type="NCBI Taxonomy" id="53326"/>
    <lineage>
        <taxon>Eukaryota</taxon>
        <taxon>Metazoa</taxon>
        <taxon>Ecdysozoa</taxon>
        <taxon>Nematoda</taxon>
        <taxon>Chromadorea</taxon>
        <taxon>Rhabditida</taxon>
        <taxon>Rhabditina</taxon>
        <taxon>Rhabditomorpha</taxon>
        <taxon>Strongyloidea</taxon>
        <taxon>Ancylostomatidae</taxon>
        <taxon>Ancylostomatinae</taxon>
        <taxon>Ancylostoma</taxon>
    </lineage>
</organism>
<dbReference type="InterPro" id="IPR020846">
    <property type="entry name" value="MFS_dom"/>
</dbReference>
<feature type="domain" description="Major facilitator superfamily (MFS) profile" evidence="6">
    <location>
        <begin position="1"/>
        <end position="317"/>
    </location>
</feature>
<feature type="transmembrane region" description="Helical" evidence="5">
    <location>
        <begin position="109"/>
        <end position="129"/>
    </location>
</feature>
<keyword evidence="2 5" id="KW-0812">Transmembrane</keyword>
<dbReference type="Gene3D" id="1.20.1250.20">
    <property type="entry name" value="MFS general substrate transporter like domains"/>
    <property type="match status" value="1"/>
</dbReference>
<comment type="caution">
    <text evidence="7">The sequence shown here is derived from an EMBL/GenBank/DDBJ whole genome shotgun (WGS) entry which is preliminary data.</text>
</comment>
<protein>
    <recommendedName>
        <fullName evidence="6">Major facilitator superfamily (MFS) profile domain-containing protein</fullName>
    </recommendedName>
</protein>
<dbReference type="GO" id="GO:0016020">
    <property type="term" value="C:membrane"/>
    <property type="evidence" value="ECO:0007669"/>
    <property type="project" value="UniProtKB-SubCell"/>
</dbReference>
<evidence type="ECO:0000313" key="8">
    <source>
        <dbReference type="Proteomes" id="UP000024635"/>
    </source>
</evidence>
<dbReference type="Proteomes" id="UP000024635">
    <property type="component" value="Unassembled WGS sequence"/>
</dbReference>
<dbReference type="OrthoDB" id="3936150at2759"/>
<evidence type="ECO:0000259" key="6">
    <source>
        <dbReference type="PROSITE" id="PS50850"/>
    </source>
</evidence>
<dbReference type="PROSITE" id="PS50850">
    <property type="entry name" value="MFS"/>
    <property type="match status" value="1"/>
</dbReference>
<keyword evidence="3 5" id="KW-1133">Transmembrane helix</keyword>
<accession>A0A016VV07</accession>
<sequence>MRTTQQLFPILLNYVPPVGCFDDHCVSIKGKCYEDCPTFPDVCPNTTAAEARAYCVRENQPYFESAAMEYQIYCKPFYKSFSAASVQYAGVLIGNFIAGYSADRFGRRLVLLGTLLLGIPELFLCGIINSLFAFYVLRFAVGLSVAGTMSVGWTYCSEMISPQHRFKLRTITSYSLGRVFMVALAHIAGEWRLASFLHGGLCIFNVLFLLFLLPESIIWLKRKGDTVRVERAQQRLDWINGSKSAEEEEVVQNTAAAKKVSLMDVIRDPNLRVGFFVLCVMWVILLRKKSRSLKKKQILYCNTKAGVISNLYDVFTF</sequence>
<feature type="transmembrane region" description="Helical" evidence="5">
    <location>
        <begin position="135"/>
        <end position="156"/>
    </location>
</feature>
<comment type="subcellular location">
    <subcellularLocation>
        <location evidence="1">Membrane</location>
        <topology evidence="1">Multi-pass membrane protein</topology>
    </subcellularLocation>
</comment>
<dbReference type="Pfam" id="PF00083">
    <property type="entry name" value="Sugar_tr"/>
    <property type="match status" value="1"/>
</dbReference>
<dbReference type="STRING" id="53326.A0A016VV07"/>
<evidence type="ECO:0000256" key="4">
    <source>
        <dbReference type="ARBA" id="ARBA00023136"/>
    </source>
</evidence>